<dbReference type="InterPro" id="IPR012807">
    <property type="entry name" value="Anti-sigma_ChrR"/>
</dbReference>
<dbReference type="RefSeq" id="WP_152825346.1">
    <property type="nucleotide sequence ID" value="NZ_WHUT02000006.1"/>
</dbReference>
<dbReference type="Gene3D" id="1.10.10.1320">
    <property type="entry name" value="Anti-sigma factor, zinc-finger domain"/>
    <property type="match status" value="1"/>
</dbReference>
<dbReference type="Proteomes" id="UP000484076">
    <property type="component" value="Unassembled WGS sequence"/>
</dbReference>
<organism evidence="2 3">
    <name type="scientific">Fertoeibacter niger</name>
    <dbReference type="NCBI Taxonomy" id="2656921"/>
    <lineage>
        <taxon>Bacteria</taxon>
        <taxon>Pseudomonadati</taxon>
        <taxon>Pseudomonadota</taxon>
        <taxon>Alphaproteobacteria</taxon>
        <taxon>Rhodobacterales</taxon>
        <taxon>Paracoccaceae</taxon>
        <taxon>Fertoeibacter</taxon>
    </lineage>
</organism>
<dbReference type="SUPFAM" id="SSF51182">
    <property type="entry name" value="RmlC-like cupins"/>
    <property type="match status" value="1"/>
</dbReference>
<dbReference type="InterPro" id="IPR014710">
    <property type="entry name" value="RmlC-like_jellyroll"/>
</dbReference>
<protein>
    <submittedName>
        <fullName evidence="2">Cupin domain-containing protein</fullName>
    </submittedName>
</protein>
<dbReference type="CDD" id="cd20301">
    <property type="entry name" value="cupin_ChrR"/>
    <property type="match status" value="1"/>
</dbReference>
<dbReference type="Pfam" id="PF12973">
    <property type="entry name" value="Cupin_7"/>
    <property type="match status" value="1"/>
</dbReference>
<dbReference type="AlphaFoldDB" id="A0A8X8H7Q4"/>
<evidence type="ECO:0000313" key="3">
    <source>
        <dbReference type="Proteomes" id="UP000484076"/>
    </source>
</evidence>
<proteinExistence type="predicted"/>
<reference evidence="2" key="1">
    <citation type="submission" date="2020-05" db="EMBL/GenBank/DDBJ databases">
        <title>Fertoebacter nigrum gen. nov., sp. nov., a new member of the family Rhodobacteraceae.</title>
        <authorList>
            <person name="Szuroczki S."/>
            <person name="Abbaszade G."/>
            <person name="Buni D."/>
            <person name="Schumann P."/>
            <person name="Toth E."/>
        </authorList>
    </citation>
    <scope>NUCLEOTIDE SEQUENCE</scope>
    <source>
        <strain evidence="2">RG-N-1a</strain>
    </source>
</reference>
<dbReference type="InterPro" id="IPR025979">
    <property type="entry name" value="ChrR-like_cupin_dom"/>
</dbReference>
<dbReference type="NCBIfam" id="TIGR02451">
    <property type="entry name" value="anti_sig_ChrR"/>
    <property type="match status" value="1"/>
</dbReference>
<sequence>MTIRHHVSDTLLMAYSAGQLPEAFNLVVATHLSLCDDCRARLGAFDAVGGAVLADCGAATMPESSLEATLARLNNPVAAKKTQQRGDLPAPLLDYIGGGLDAVKWRPLGLGVRQAILSTDRAASARLLYIPAGHAVPDHGHRGTELTLVLQGAFRDATDRFAKGDLEIADEDLQHTPVAEQGPACICLAATDAPLRFLGLIPRLAQPFFRI</sequence>
<evidence type="ECO:0000259" key="1">
    <source>
        <dbReference type="Pfam" id="PF12973"/>
    </source>
</evidence>
<gene>
    <name evidence="2" type="ORF">GEU84_011060</name>
</gene>
<dbReference type="InterPro" id="IPR011051">
    <property type="entry name" value="RmlC_Cupin_sf"/>
</dbReference>
<evidence type="ECO:0000313" key="2">
    <source>
        <dbReference type="EMBL" id="NUB44926.1"/>
    </source>
</evidence>
<dbReference type="Gene3D" id="2.60.120.10">
    <property type="entry name" value="Jelly Rolls"/>
    <property type="match status" value="1"/>
</dbReference>
<dbReference type="EMBL" id="WHUT02000006">
    <property type="protein sequence ID" value="NUB44926.1"/>
    <property type="molecule type" value="Genomic_DNA"/>
</dbReference>
<dbReference type="InterPro" id="IPR041916">
    <property type="entry name" value="Anti_sigma_zinc_sf"/>
</dbReference>
<name>A0A8X8H7Q4_9RHOB</name>
<comment type="caution">
    <text evidence="2">The sequence shown here is derived from an EMBL/GenBank/DDBJ whole genome shotgun (WGS) entry which is preliminary data.</text>
</comment>
<accession>A0A8X8H7Q4</accession>
<keyword evidence="3" id="KW-1185">Reference proteome</keyword>
<feature type="domain" description="ChrR-like cupin" evidence="1">
    <location>
        <begin position="101"/>
        <end position="190"/>
    </location>
</feature>